<evidence type="ECO:0000256" key="3">
    <source>
        <dbReference type="ARBA" id="ARBA00009595"/>
    </source>
</evidence>
<dbReference type="Proteomes" id="UP000664545">
    <property type="component" value="Unassembled WGS sequence"/>
</dbReference>
<dbReference type="AlphaFoldDB" id="A0A939IGK2"/>
<dbReference type="PANTHER" id="PTHR42904">
    <property type="entry name" value="NUDIX HYDROLASE, NUDC SUBFAMILY"/>
    <property type="match status" value="1"/>
</dbReference>
<evidence type="ECO:0000256" key="6">
    <source>
        <dbReference type="ARBA" id="ARBA00022801"/>
    </source>
</evidence>
<comment type="cofactor">
    <cofactor evidence="2">
        <name>Zn(2+)</name>
        <dbReference type="ChEBI" id="CHEBI:29105"/>
    </cofactor>
</comment>
<dbReference type="GO" id="GO:0005829">
    <property type="term" value="C:cytosol"/>
    <property type="evidence" value="ECO:0007669"/>
    <property type="project" value="TreeGrafter"/>
</dbReference>
<dbReference type="InterPro" id="IPR020084">
    <property type="entry name" value="NUDIX_hydrolase_CS"/>
</dbReference>
<keyword evidence="7" id="KW-0460">Magnesium</keyword>
<dbReference type="PROSITE" id="PS00893">
    <property type="entry name" value="NUDIX_BOX"/>
    <property type="match status" value="1"/>
</dbReference>
<comment type="similarity">
    <text evidence="3">Belongs to the Nudix hydrolase family. NudC subfamily.</text>
</comment>
<keyword evidence="8" id="KW-0520">NAD</keyword>
<dbReference type="PROSITE" id="PS51462">
    <property type="entry name" value="NUDIX"/>
    <property type="match status" value="1"/>
</dbReference>
<dbReference type="PANTHER" id="PTHR42904:SF6">
    <property type="entry name" value="NAD-CAPPED RNA HYDROLASE NUDT12"/>
    <property type="match status" value="1"/>
</dbReference>
<dbReference type="InterPro" id="IPR015376">
    <property type="entry name" value="Znr_NADH_PPase"/>
</dbReference>
<dbReference type="GO" id="GO:0019677">
    <property type="term" value="P:NAD+ catabolic process"/>
    <property type="evidence" value="ECO:0007669"/>
    <property type="project" value="TreeGrafter"/>
</dbReference>
<evidence type="ECO:0000256" key="2">
    <source>
        <dbReference type="ARBA" id="ARBA00001947"/>
    </source>
</evidence>
<dbReference type="Pfam" id="PF09297">
    <property type="entry name" value="Zn_ribbon_NUD"/>
    <property type="match status" value="1"/>
</dbReference>
<gene>
    <name evidence="11" type="primary">nudC</name>
    <name evidence="11" type="ORF">JYB65_08700</name>
</gene>
<protein>
    <recommendedName>
        <fullName evidence="4">NAD(+) diphosphatase</fullName>
        <ecNumber evidence="4">3.6.1.22</ecNumber>
    </recommendedName>
</protein>
<dbReference type="InterPro" id="IPR000086">
    <property type="entry name" value="NUDIX_hydrolase_dom"/>
</dbReference>
<evidence type="ECO:0000313" key="11">
    <source>
        <dbReference type="EMBL" id="MBN7773440.1"/>
    </source>
</evidence>
<comment type="cofactor">
    <cofactor evidence="1">
        <name>Mg(2+)</name>
        <dbReference type="ChEBI" id="CHEBI:18420"/>
    </cofactor>
</comment>
<evidence type="ECO:0000259" key="10">
    <source>
        <dbReference type="PROSITE" id="PS51462"/>
    </source>
</evidence>
<comment type="caution">
    <text evidence="11">The sequence shown here is derived from an EMBL/GenBank/DDBJ whole genome shotgun (WGS) entry which is preliminary data.</text>
</comment>
<dbReference type="Gene3D" id="3.90.79.10">
    <property type="entry name" value="Nucleoside Triphosphate Pyrophosphohydrolase"/>
    <property type="match status" value="1"/>
</dbReference>
<evidence type="ECO:0000256" key="9">
    <source>
        <dbReference type="ARBA" id="ARBA00023679"/>
    </source>
</evidence>
<organism evidence="11 12">
    <name type="scientific">Clostridium aminobutyricum</name>
    <dbReference type="NCBI Taxonomy" id="33953"/>
    <lineage>
        <taxon>Bacteria</taxon>
        <taxon>Bacillati</taxon>
        <taxon>Bacillota</taxon>
        <taxon>Clostridia</taxon>
        <taxon>Eubacteriales</taxon>
        <taxon>Clostridiaceae</taxon>
        <taxon>Clostridium</taxon>
    </lineage>
</organism>
<dbReference type="InterPro" id="IPR015797">
    <property type="entry name" value="NUDIX_hydrolase-like_dom_sf"/>
</dbReference>
<proteinExistence type="inferred from homology"/>
<accession>A0A939IGK2</accession>
<keyword evidence="12" id="KW-1185">Reference proteome</keyword>
<evidence type="ECO:0000256" key="7">
    <source>
        <dbReference type="ARBA" id="ARBA00022842"/>
    </source>
</evidence>
<dbReference type="Gene3D" id="3.90.79.20">
    <property type="match status" value="1"/>
</dbReference>
<dbReference type="SUPFAM" id="SSF55811">
    <property type="entry name" value="Nudix"/>
    <property type="match status" value="1"/>
</dbReference>
<dbReference type="RefSeq" id="WP_206582282.1">
    <property type="nucleotide sequence ID" value="NZ_JAFJZZ010000003.1"/>
</dbReference>
<dbReference type="GO" id="GO:0006742">
    <property type="term" value="P:NADP+ catabolic process"/>
    <property type="evidence" value="ECO:0007669"/>
    <property type="project" value="TreeGrafter"/>
</dbReference>
<feature type="domain" description="Nudix hydrolase" evidence="10">
    <location>
        <begin position="149"/>
        <end position="275"/>
    </location>
</feature>
<evidence type="ECO:0000256" key="4">
    <source>
        <dbReference type="ARBA" id="ARBA00012381"/>
    </source>
</evidence>
<dbReference type="Pfam" id="PF00293">
    <property type="entry name" value="NUDIX"/>
    <property type="match status" value="1"/>
</dbReference>
<keyword evidence="6 11" id="KW-0378">Hydrolase</keyword>
<keyword evidence="5" id="KW-0479">Metal-binding</keyword>
<dbReference type="InterPro" id="IPR050241">
    <property type="entry name" value="NAD-cap_RNA_hydrolase_NudC"/>
</dbReference>
<dbReference type="NCBIfam" id="NF001299">
    <property type="entry name" value="PRK00241.1"/>
    <property type="match status" value="1"/>
</dbReference>
<sequence>MIQDIEPRKFNNSFENKKAKPQDLFLSYSGDTVLVREDKEKLWYPSFLDFQTEYPDLMDSASFLFSIDDINYFLVEEQGLDSVDGWGYSTIARFRTETKYWRSFAGVVGWQLNRWYANHRFCSRCGKPMKRSDKERMLYCEECGFQTYPTISPCVIVAVHDGERLLLTKYAGRAYKNYALIAGFTEIGESLEQTVSREVKEEVGLRVKNIKFYKSQPWPFTDTLLAGFYAELDGDDTITLQEDELSLGVWVNREELPPAESTISLTSEMQEAFRTRSVDL</sequence>
<dbReference type="EMBL" id="JAFJZZ010000003">
    <property type="protein sequence ID" value="MBN7773440.1"/>
    <property type="molecule type" value="Genomic_DNA"/>
</dbReference>
<name>A0A939IGK2_CLOAM</name>
<reference evidence="11" key="1">
    <citation type="submission" date="2021-02" db="EMBL/GenBank/DDBJ databases">
        <title>Abyssanaerobacter marinus gen.nov., sp., nov, anaerobic bacterium isolated from the Onnuri vent field of Indian Ocean and suggestion of Mogibacteriaceae fam. nov., and proposal of reclassification of ambiguous this family's genus member.</title>
        <authorList>
            <person name="Kim Y.J."/>
            <person name="Yang J.-A."/>
        </authorList>
    </citation>
    <scope>NUCLEOTIDE SEQUENCE</scope>
    <source>
        <strain evidence="11">DSM 2634</strain>
    </source>
</reference>
<dbReference type="GO" id="GO:0035529">
    <property type="term" value="F:NADH pyrophosphatase activity"/>
    <property type="evidence" value="ECO:0007669"/>
    <property type="project" value="TreeGrafter"/>
</dbReference>
<dbReference type="EC" id="3.6.1.22" evidence="4"/>
<comment type="catalytic activity">
    <reaction evidence="9">
        <text>a 5'-end NAD(+)-phospho-ribonucleoside in mRNA + H2O = a 5'-end phospho-adenosine-phospho-ribonucleoside in mRNA + beta-nicotinamide D-ribonucleotide + 2 H(+)</text>
        <dbReference type="Rhea" id="RHEA:60876"/>
        <dbReference type="Rhea" id="RHEA-COMP:15698"/>
        <dbReference type="Rhea" id="RHEA-COMP:15719"/>
        <dbReference type="ChEBI" id="CHEBI:14649"/>
        <dbReference type="ChEBI" id="CHEBI:15377"/>
        <dbReference type="ChEBI" id="CHEBI:15378"/>
        <dbReference type="ChEBI" id="CHEBI:144029"/>
        <dbReference type="ChEBI" id="CHEBI:144051"/>
    </reaction>
    <physiologicalReaction direction="left-to-right" evidence="9">
        <dbReference type="Rhea" id="RHEA:60877"/>
    </physiologicalReaction>
</comment>
<evidence type="ECO:0000256" key="8">
    <source>
        <dbReference type="ARBA" id="ARBA00023027"/>
    </source>
</evidence>
<dbReference type="CDD" id="cd03429">
    <property type="entry name" value="NUDIX_NADH_pyrophosphatase_Nudt13"/>
    <property type="match status" value="1"/>
</dbReference>
<evidence type="ECO:0000313" key="12">
    <source>
        <dbReference type="Proteomes" id="UP000664545"/>
    </source>
</evidence>
<evidence type="ECO:0000256" key="5">
    <source>
        <dbReference type="ARBA" id="ARBA00022723"/>
    </source>
</evidence>
<dbReference type="GO" id="GO:0046872">
    <property type="term" value="F:metal ion binding"/>
    <property type="evidence" value="ECO:0007669"/>
    <property type="project" value="UniProtKB-KW"/>
</dbReference>
<dbReference type="InterPro" id="IPR049734">
    <property type="entry name" value="NudC-like_C"/>
</dbReference>
<evidence type="ECO:0000256" key="1">
    <source>
        <dbReference type="ARBA" id="ARBA00001946"/>
    </source>
</evidence>